<keyword evidence="1" id="KW-0175">Coiled coil</keyword>
<feature type="coiled-coil region" evidence="1">
    <location>
        <begin position="71"/>
        <end position="98"/>
    </location>
</feature>
<reference evidence="2" key="1">
    <citation type="submission" date="2023-07" db="EMBL/GenBank/DDBJ databases">
        <title>The genome sequence of Rhodocytophaga aerolata KACC 12507.</title>
        <authorList>
            <person name="Zhang X."/>
        </authorList>
    </citation>
    <scope>NUCLEOTIDE SEQUENCE</scope>
    <source>
        <strain evidence="2">KACC 12507</strain>
    </source>
</reference>
<comment type="caution">
    <text evidence="2">The sequence shown here is derived from an EMBL/GenBank/DDBJ whole genome shotgun (WGS) entry which is preliminary data.</text>
</comment>
<sequence>MQSNVYTQQLVDYLAKEQHIICMQQKYYLKNAICPSLSENNIYVNTLVGLELSNELTRKNIQMKEICFYKIKMMKNELNNLEKKLEEFKGALKIYSEKFNDTKKEM</sequence>
<gene>
    <name evidence="2" type="ORF">Q0590_05105</name>
</gene>
<evidence type="ECO:0000256" key="1">
    <source>
        <dbReference type="SAM" id="Coils"/>
    </source>
</evidence>
<protein>
    <submittedName>
        <fullName evidence="2">Uncharacterized protein</fullName>
    </submittedName>
</protein>
<evidence type="ECO:0000313" key="2">
    <source>
        <dbReference type="EMBL" id="MDO1445614.1"/>
    </source>
</evidence>
<dbReference type="Proteomes" id="UP001168528">
    <property type="component" value="Unassembled WGS sequence"/>
</dbReference>
<evidence type="ECO:0000313" key="3">
    <source>
        <dbReference type="Proteomes" id="UP001168528"/>
    </source>
</evidence>
<dbReference type="EMBL" id="JAUKPO010000002">
    <property type="protein sequence ID" value="MDO1445614.1"/>
    <property type="molecule type" value="Genomic_DNA"/>
</dbReference>
<organism evidence="2 3">
    <name type="scientific">Rhodocytophaga aerolata</name>
    <dbReference type="NCBI Taxonomy" id="455078"/>
    <lineage>
        <taxon>Bacteria</taxon>
        <taxon>Pseudomonadati</taxon>
        <taxon>Bacteroidota</taxon>
        <taxon>Cytophagia</taxon>
        <taxon>Cytophagales</taxon>
        <taxon>Rhodocytophagaceae</taxon>
        <taxon>Rhodocytophaga</taxon>
    </lineage>
</organism>
<name>A0ABT8R2M1_9BACT</name>
<dbReference type="RefSeq" id="WP_302036417.1">
    <property type="nucleotide sequence ID" value="NZ_JAUKPO010000002.1"/>
</dbReference>
<proteinExistence type="predicted"/>
<accession>A0ABT8R2M1</accession>
<keyword evidence="3" id="KW-1185">Reference proteome</keyword>